<name>G0ND08_CAEBE</name>
<proteinExistence type="predicted"/>
<dbReference type="HOGENOM" id="CLU_1001948_0_0_1"/>
<evidence type="ECO:0000313" key="2">
    <source>
        <dbReference type="EMBL" id="EGT57811.1"/>
    </source>
</evidence>
<sequence>MSKGRTFVQFGEQVLSNEDAVLIAKMHLEVWLSRKMNNLKIEDLNRMENMKYSNNIEEYKNFREIKSGQEDKIEFREDYHWLQIRNLSVYHRDKKTRRQKQTQYRAPARSNRRKVKQVEPEFSSPIKESVPHPFNSLSYHVQPIDQVHGFSQNKCTEPHFFGNGGFGIQQTAGSRGTQNQSEAKQHSSPQSAFSDYWAMVKFLKIVLICCETTDSEKTIKKLEKYSIFFPEKVFQPQTNQFEETQLGYDEYQSNSIFDFWNQQEFPGTSNGHGEYGYY</sequence>
<dbReference type="InParanoid" id="G0ND08"/>
<keyword evidence="3" id="KW-1185">Reference proteome</keyword>
<dbReference type="AlphaFoldDB" id="G0ND08"/>
<evidence type="ECO:0000256" key="1">
    <source>
        <dbReference type="SAM" id="MobiDB-lite"/>
    </source>
</evidence>
<reference evidence="3" key="1">
    <citation type="submission" date="2011-07" db="EMBL/GenBank/DDBJ databases">
        <authorList>
            <consortium name="Caenorhabditis brenneri Sequencing and Analysis Consortium"/>
            <person name="Wilson R.K."/>
        </authorList>
    </citation>
    <scope>NUCLEOTIDE SEQUENCE [LARGE SCALE GENOMIC DNA]</scope>
    <source>
        <strain evidence="3">PB2801</strain>
    </source>
</reference>
<accession>G0ND08</accession>
<gene>
    <name evidence="2" type="ORF">CAEBREN_10827</name>
</gene>
<feature type="compositionally biased region" description="Polar residues" evidence="1">
    <location>
        <begin position="168"/>
        <end position="188"/>
    </location>
</feature>
<feature type="region of interest" description="Disordered" evidence="1">
    <location>
        <begin position="166"/>
        <end position="188"/>
    </location>
</feature>
<feature type="region of interest" description="Disordered" evidence="1">
    <location>
        <begin position="93"/>
        <end position="127"/>
    </location>
</feature>
<protein>
    <submittedName>
        <fullName evidence="2">Uncharacterized protein</fullName>
    </submittedName>
</protein>
<dbReference type="Proteomes" id="UP000008068">
    <property type="component" value="Unassembled WGS sequence"/>
</dbReference>
<evidence type="ECO:0000313" key="3">
    <source>
        <dbReference type="Proteomes" id="UP000008068"/>
    </source>
</evidence>
<organism evidence="3">
    <name type="scientific">Caenorhabditis brenneri</name>
    <name type="common">Nematode worm</name>
    <dbReference type="NCBI Taxonomy" id="135651"/>
    <lineage>
        <taxon>Eukaryota</taxon>
        <taxon>Metazoa</taxon>
        <taxon>Ecdysozoa</taxon>
        <taxon>Nematoda</taxon>
        <taxon>Chromadorea</taxon>
        <taxon>Rhabditida</taxon>
        <taxon>Rhabditina</taxon>
        <taxon>Rhabditomorpha</taxon>
        <taxon>Rhabditoidea</taxon>
        <taxon>Rhabditidae</taxon>
        <taxon>Peloderinae</taxon>
        <taxon>Caenorhabditis</taxon>
    </lineage>
</organism>
<dbReference type="EMBL" id="GL379865">
    <property type="protein sequence ID" value="EGT57811.1"/>
    <property type="molecule type" value="Genomic_DNA"/>
</dbReference>